<dbReference type="PROSITE" id="PS50404">
    <property type="entry name" value="GST_NTER"/>
    <property type="match status" value="1"/>
</dbReference>
<dbReference type="InterPro" id="IPR004045">
    <property type="entry name" value="Glutathione_S-Trfase_N"/>
</dbReference>
<name>A0A1M4YVT1_LOKAT</name>
<dbReference type="PANTHER" id="PTHR43969">
    <property type="entry name" value="GLUTATHIONE S TRANSFERASE D10, ISOFORM A-RELATED"/>
    <property type="match status" value="1"/>
</dbReference>
<dbReference type="InterPro" id="IPR004046">
    <property type="entry name" value="GST_C"/>
</dbReference>
<dbReference type="STRING" id="366533.SAMN05444339_103274"/>
<dbReference type="Proteomes" id="UP000183987">
    <property type="component" value="Unassembled WGS sequence"/>
</dbReference>
<dbReference type="InterPro" id="IPR036249">
    <property type="entry name" value="Thioredoxin-like_sf"/>
</dbReference>
<evidence type="ECO:0000256" key="1">
    <source>
        <dbReference type="ARBA" id="ARBA00011738"/>
    </source>
</evidence>
<dbReference type="RefSeq" id="WP_072856936.1">
    <property type="nucleotide sequence ID" value="NZ_FQUE01000003.1"/>
</dbReference>
<dbReference type="InterPro" id="IPR036282">
    <property type="entry name" value="Glutathione-S-Trfase_C_sf"/>
</dbReference>
<dbReference type="CDD" id="cd00570">
    <property type="entry name" value="GST_N_family"/>
    <property type="match status" value="1"/>
</dbReference>
<dbReference type="CDD" id="cd00299">
    <property type="entry name" value="GST_C_family"/>
    <property type="match status" value="1"/>
</dbReference>
<gene>
    <name evidence="4" type="ORF">SAMN05444339_103274</name>
</gene>
<reference evidence="5" key="1">
    <citation type="submission" date="2016-11" db="EMBL/GenBank/DDBJ databases">
        <authorList>
            <person name="Varghese N."/>
            <person name="Submissions S."/>
        </authorList>
    </citation>
    <scope>NUCLEOTIDE SEQUENCE [LARGE SCALE GENOMIC DNA]</scope>
    <source>
        <strain evidence="5">DSM 29326</strain>
    </source>
</reference>
<accession>A0A1M4YVT1</accession>
<dbReference type="Gene3D" id="3.40.30.10">
    <property type="entry name" value="Glutaredoxin"/>
    <property type="match status" value="1"/>
</dbReference>
<dbReference type="PROSITE" id="PS50405">
    <property type="entry name" value="GST_CTER"/>
    <property type="match status" value="1"/>
</dbReference>
<evidence type="ECO:0000313" key="4">
    <source>
        <dbReference type="EMBL" id="SHF09903.1"/>
    </source>
</evidence>
<comment type="subunit">
    <text evidence="1">Homodimer.</text>
</comment>
<dbReference type="InterPro" id="IPR040079">
    <property type="entry name" value="Glutathione_S-Trfase"/>
</dbReference>
<dbReference type="GO" id="GO:0006749">
    <property type="term" value="P:glutathione metabolic process"/>
    <property type="evidence" value="ECO:0007669"/>
    <property type="project" value="TreeGrafter"/>
</dbReference>
<evidence type="ECO:0000259" key="3">
    <source>
        <dbReference type="PROSITE" id="PS50405"/>
    </source>
</evidence>
<proteinExistence type="predicted"/>
<dbReference type="PANTHER" id="PTHR43969:SF9">
    <property type="entry name" value="GLUTATHIONE S TRANSFERASE D10, ISOFORM A-RELATED"/>
    <property type="match status" value="1"/>
</dbReference>
<dbReference type="OrthoDB" id="9794721at2"/>
<dbReference type="Pfam" id="PF13417">
    <property type="entry name" value="GST_N_3"/>
    <property type="match status" value="1"/>
</dbReference>
<sequence length="221" mass="25893">MNRLYHFPLSPFSRKVRLSLAEKRIEVELIEERYWEQDSDFLHRNPAGKVPVLRLSNRMLSESAAICEYLEDTHPNPPLMPRDADARYEVRRLVGWFDDKFYRECTEKLLGERVFRKVKGTGYPDSTNVKAGSRAMRFHLDYMTKLLEHRRWLAGNEMTLADFAAAAQLSCLDYISDVDWNRSEVVKDWYAKIKSRPAFRSLLADQVPGFLPPSHYANLDF</sequence>
<evidence type="ECO:0000313" key="5">
    <source>
        <dbReference type="Proteomes" id="UP000183987"/>
    </source>
</evidence>
<dbReference type="SFLD" id="SFLDS00019">
    <property type="entry name" value="Glutathione_Transferase_(cytos"/>
    <property type="match status" value="1"/>
</dbReference>
<dbReference type="SFLD" id="SFLDG00358">
    <property type="entry name" value="Main_(cytGST)"/>
    <property type="match status" value="1"/>
</dbReference>
<feature type="domain" description="GST N-terminal" evidence="2">
    <location>
        <begin position="1"/>
        <end position="78"/>
    </location>
</feature>
<dbReference type="InterPro" id="IPR010987">
    <property type="entry name" value="Glutathione-S-Trfase_C-like"/>
</dbReference>
<dbReference type="Pfam" id="PF14497">
    <property type="entry name" value="GST_C_3"/>
    <property type="match status" value="1"/>
</dbReference>
<keyword evidence="5" id="KW-1185">Reference proteome</keyword>
<dbReference type="AlphaFoldDB" id="A0A1M4YVT1"/>
<dbReference type="Gene3D" id="1.20.1050.10">
    <property type="match status" value="1"/>
</dbReference>
<protein>
    <submittedName>
        <fullName evidence="4">Glutathione S-transferase</fullName>
    </submittedName>
</protein>
<evidence type="ECO:0000259" key="2">
    <source>
        <dbReference type="PROSITE" id="PS50404"/>
    </source>
</evidence>
<dbReference type="EMBL" id="FQUE01000003">
    <property type="protein sequence ID" value="SHF09903.1"/>
    <property type="molecule type" value="Genomic_DNA"/>
</dbReference>
<organism evidence="4 5">
    <name type="scientific">Loktanella atrilutea</name>
    <dbReference type="NCBI Taxonomy" id="366533"/>
    <lineage>
        <taxon>Bacteria</taxon>
        <taxon>Pseudomonadati</taxon>
        <taxon>Pseudomonadota</taxon>
        <taxon>Alphaproteobacteria</taxon>
        <taxon>Rhodobacterales</taxon>
        <taxon>Roseobacteraceae</taxon>
        <taxon>Loktanella</taxon>
    </lineage>
</organism>
<dbReference type="SUPFAM" id="SSF52833">
    <property type="entry name" value="Thioredoxin-like"/>
    <property type="match status" value="1"/>
</dbReference>
<keyword evidence="4" id="KW-0808">Transferase</keyword>
<feature type="domain" description="GST C-terminal" evidence="3">
    <location>
        <begin position="83"/>
        <end position="216"/>
    </location>
</feature>
<dbReference type="SUPFAM" id="SSF47616">
    <property type="entry name" value="GST C-terminal domain-like"/>
    <property type="match status" value="1"/>
</dbReference>
<dbReference type="GO" id="GO:0004364">
    <property type="term" value="F:glutathione transferase activity"/>
    <property type="evidence" value="ECO:0007669"/>
    <property type="project" value="TreeGrafter"/>
</dbReference>